<keyword evidence="7" id="KW-0472">Membrane</keyword>
<evidence type="ECO:0000256" key="3">
    <source>
        <dbReference type="ARBA" id="ARBA00022692"/>
    </source>
</evidence>
<protein>
    <submittedName>
        <fullName evidence="15">Glycerophosphodiester phosphodiesterase domain-containing protein 1</fullName>
    </submittedName>
</protein>
<dbReference type="AlphaFoldDB" id="A0A8D8LZQ0"/>
<dbReference type="PANTHER" id="PTHR42758">
    <property type="entry name" value="PHOSPHATIDYLGLYCEROL PHOSPHOLIPASE C"/>
    <property type="match status" value="1"/>
</dbReference>
<dbReference type="InterPro" id="IPR052271">
    <property type="entry name" value="GDPD-Related"/>
</dbReference>
<dbReference type="Gene3D" id="3.20.20.190">
    <property type="entry name" value="Phosphatidylinositol (PI) phosphodiesterase"/>
    <property type="match status" value="1"/>
</dbReference>
<evidence type="ECO:0000256" key="2">
    <source>
        <dbReference type="ARBA" id="ARBA00007277"/>
    </source>
</evidence>
<dbReference type="GO" id="GO:0008081">
    <property type="term" value="F:phosphoric diester hydrolase activity"/>
    <property type="evidence" value="ECO:0007669"/>
    <property type="project" value="InterPro"/>
</dbReference>
<dbReference type="EMBL" id="HBUF01029414">
    <property type="protein sequence ID" value="CAG6614133.1"/>
    <property type="molecule type" value="Transcribed_RNA"/>
</dbReference>
<feature type="domain" description="GP-PDE" evidence="14">
    <location>
        <begin position="1"/>
        <end position="113"/>
    </location>
</feature>
<evidence type="ECO:0000256" key="13">
    <source>
        <dbReference type="SAM" id="MobiDB-lite"/>
    </source>
</evidence>
<evidence type="ECO:0000256" key="12">
    <source>
        <dbReference type="ARBA" id="ARBA00048947"/>
    </source>
</evidence>
<dbReference type="PROSITE" id="PS51704">
    <property type="entry name" value="GP_PDE"/>
    <property type="match status" value="1"/>
</dbReference>
<dbReference type="SUPFAM" id="SSF51695">
    <property type="entry name" value="PLC-like phosphodiesterases"/>
    <property type="match status" value="1"/>
</dbReference>
<keyword evidence="3" id="KW-0812">Transmembrane</keyword>
<proteinExistence type="inferred from homology"/>
<comment type="catalytic activity">
    <reaction evidence="10">
        <text>N-hexadecanoyl-1-(9Z-octadecenoyl)-sn-glycero-3-phosphoethanolamine + H2O = N-hexadecanoylethanolamine + 1-(9Z-octadecenoyl)-sn-glycero-3-phosphate + H(+)</text>
        <dbReference type="Rhea" id="RHEA:53168"/>
        <dbReference type="ChEBI" id="CHEBI:15377"/>
        <dbReference type="ChEBI" id="CHEBI:15378"/>
        <dbReference type="ChEBI" id="CHEBI:71464"/>
        <dbReference type="ChEBI" id="CHEBI:74544"/>
        <dbReference type="ChEBI" id="CHEBI:85217"/>
    </reaction>
    <physiologicalReaction direction="left-to-right" evidence="10">
        <dbReference type="Rhea" id="RHEA:53169"/>
    </physiologicalReaction>
</comment>
<name>A0A8D8LZQ0_9HEMI</name>
<comment type="subcellular location">
    <subcellularLocation>
        <location evidence="1">Membrane</location>
    </subcellularLocation>
</comment>
<dbReference type="GO" id="GO:0004622">
    <property type="term" value="F:phosphatidylcholine lysophospholipase activity"/>
    <property type="evidence" value="ECO:0007669"/>
    <property type="project" value="TreeGrafter"/>
</dbReference>
<evidence type="ECO:0000256" key="5">
    <source>
        <dbReference type="ARBA" id="ARBA00022989"/>
    </source>
</evidence>
<evidence type="ECO:0000256" key="7">
    <source>
        <dbReference type="ARBA" id="ARBA00023136"/>
    </source>
</evidence>
<comment type="similarity">
    <text evidence="2">Belongs to the glycerophosphoryl diester phosphodiesterase family.</text>
</comment>
<comment type="catalytic activity">
    <reaction evidence="9">
        <text>N-(5Z,8Z,11Z,14Z-eicosatetraenoyl)-1-(9Z-octadecenoyl)-sn-glycero-3-phosphoethanolamine + H2O = N-(5Z,8Z,11Z,14Z-eicosatetraenoyl)-ethanolamine + 1-(9Z-octadecenoyl)-sn-glycero-3-phosphate + H(+)</text>
        <dbReference type="Rhea" id="RHEA:45544"/>
        <dbReference type="ChEBI" id="CHEBI:2700"/>
        <dbReference type="ChEBI" id="CHEBI:15377"/>
        <dbReference type="ChEBI" id="CHEBI:15378"/>
        <dbReference type="ChEBI" id="CHEBI:74544"/>
        <dbReference type="ChEBI" id="CHEBI:85223"/>
    </reaction>
    <physiologicalReaction direction="left-to-right" evidence="9">
        <dbReference type="Rhea" id="RHEA:45545"/>
    </physiologicalReaction>
</comment>
<dbReference type="EMBL" id="HBUF01391421">
    <property type="protein sequence ID" value="CAG6733987.1"/>
    <property type="molecule type" value="Transcribed_RNA"/>
</dbReference>
<evidence type="ECO:0000256" key="4">
    <source>
        <dbReference type="ARBA" id="ARBA00022801"/>
    </source>
</evidence>
<dbReference type="Pfam" id="PF03009">
    <property type="entry name" value="GDPD"/>
    <property type="match status" value="1"/>
</dbReference>
<evidence type="ECO:0000313" key="15">
    <source>
        <dbReference type="EMBL" id="CAG6614131.1"/>
    </source>
</evidence>
<evidence type="ECO:0000256" key="8">
    <source>
        <dbReference type="ARBA" id="ARBA00036083"/>
    </source>
</evidence>
<dbReference type="EMBL" id="HBUF01029415">
    <property type="protein sequence ID" value="CAG6614135.1"/>
    <property type="molecule type" value="Transcribed_RNA"/>
</dbReference>
<dbReference type="EMBL" id="HBUF01029413">
    <property type="protein sequence ID" value="CAG6614131.1"/>
    <property type="molecule type" value="Transcribed_RNA"/>
</dbReference>
<organism evidence="15">
    <name type="scientific">Cacopsylla melanoneura</name>
    <dbReference type="NCBI Taxonomy" id="428564"/>
    <lineage>
        <taxon>Eukaryota</taxon>
        <taxon>Metazoa</taxon>
        <taxon>Ecdysozoa</taxon>
        <taxon>Arthropoda</taxon>
        <taxon>Hexapoda</taxon>
        <taxon>Insecta</taxon>
        <taxon>Pterygota</taxon>
        <taxon>Neoptera</taxon>
        <taxon>Paraneoptera</taxon>
        <taxon>Hemiptera</taxon>
        <taxon>Sternorrhyncha</taxon>
        <taxon>Psylloidea</taxon>
        <taxon>Psyllidae</taxon>
        <taxon>Psyllinae</taxon>
        <taxon>Cacopsylla</taxon>
    </lineage>
</organism>
<keyword evidence="6" id="KW-0443">Lipid metabolism</keyword>
<evidence type="ECO:0000256" key="6">
    <source>
        <dbReference type="ARBA" id="ARBA00023098"/>
    </source>
</evidence>
<feature type="region of interest" description="Disordered" evidence="13">
    <location>
        <begin position="121"/>
        <end position="145"/>
    </location>
</feature>
<dbReference type="InterPro" id="IPR017946">
    <property type="entry name" value="PLC-like_Pdiesterase_TIM-brl"/>
</dbReference>
<feature type="compositionally biased region" description="Basic and acidic residues" evidence="13">
    <location>
        <begin position="121"/>
        <end position="132"/>
    </location>
</feature>
<dbReference type="GO" id="GO:0005789">
    <property type="term" value="C:endoplasmic reticulum membrane"/>
    <property type="evidence" value="ECO:0007669"/>
    <property type="project" value="TreeGrafter"/>
</dbReference>
<comment type="catalytic activity">
    <reaction evidence="8">
        <text>1-O-hexadecyl-sn-glycero-3-phosphocholine + H2O = 1-O-hexadecyl-sn-glycero-3-phosphate + choline + H(+)</text>
        <dbReference type="Rhea" id="RHEA:41143"/>
        <dbReference type="ChEBI" id="CHEBI:15354"/>
        <dbReference type="ChEBI" id="CHEBI:15377"/>
        <dbReference type="ChEBI" id="CHEBI:15378"/>
        <dbReference type="ChEBI" id="CHEBI:64496"/>
        <dbReference type="ChEBI" id="CHEBI:77580"/>
    </reaction>
    <physiologicalReaction direction="left-to-right" evidence="8">
        <dbReference type="Rhea" id="RHEA:41144"/>
    </physiologicalReaction>
</comment>
<dbReference type="InterPro" id="IPR030395">
    <property type="entry name" value="GP_PDE_dom"/>
</dbReference>
<evidence type="ECO:0000256" key="10">
    <source>
        <dbReference type="ARBA" id="ARBA00047538"/>
    </source>
</evidence>
<comment type="catalytic activity">
    <reaction evidence="11">
        <text>1-O-(1Z-octadecenyl)-sn-glycero-3-phospho-N-hexadecanoyl-ethanolamine + H2O = 1-O-(1Z-octadecenyl)-sn-glycero-3-phosphate + N-hexadecanoylethanolamine + H(+)</text>
        <dbReference type="Rhea" id="RHEA:53184"/>
        <dbReference type="ChEBI" id="CHEBI:15377"/>
        <dbReference type="ChEBI" id="CHEBI:15378"/>
        <dbReference type="ChEBI" id="CHEBI:71464"/>
        <dbReference type="ChEBI" id="CHEBI:137009"/>
        <dbReference type="ChEBI" id="CHEBI:137017"/>
    </reaction>
    <physiologicalReaction direction="left-to-right" evidence="11">
        <dbReference type="Rhea" id="RHEA:53185"/>
    </physiologicalReaction>
</comment>
<evidence type="ECO:0000256" key="9">
    <source>
        <dbReference type="ARBA" id="ARBA00047392"/>
    </source>
</evidence>
<evidence type="ECO:0000259" key="14">
    <source>
        <dbReference type="PROSITE" id="PS51704"/>
    </source>
</evidence>
<comment type="catalytic activity">
    <reaction evidence="12">
        <text>N,1-di-(9Z-octadecenoyl)-sn-glycero-3-phosphoethanolamine + H2O = N-(9Z-octadecenoyl) ethanolamine + 1-(9Z-octadecenoyl)-sn-glycero-3-phosphate + H(+)</text>
        <dbReference type="Rhea" id="RHEA:56460"/>
        <dbReference type="ChEBI" id="CHEBI:15377"/>
        <dbReference type="ChEBI" id="CHEBI:15378"/>
        <dbReference type="ChEBI" id="CHEBI:71466"/>
        <dbReference type="ChEBI" id="CHEBI:74544"/>
        <dbReference type="ChEBI" id="CHEBI:85222"/>
    </reaction>
    <physiologicalReaction direction="left-to-right" evidence="12">
        <dbReference type="Rhea" id="RHEA:56461"/>
    </physiologicalReaction>
</comment>
<keyword evidence="4" id="KW-0378">Hydrolase</keyword>
<evidence type="ECO:0000256" key="1">
    <source>
        <dbReference type="ARBA" id="ARBA00004370"/>
    </source>
</evidence>
<keyword evidence="5" id="KW-1133">Transmembrane helix</keyword>
<sequence>MNRFFSMQRVVQLLLLYYSGLLPFVPIRETHLEIFLPQIFKKYLKVTSVSSKPRLVQLIDFLLVRKPLFDHLQKRGIHVYLWVLNNEEEFETASKLGVTGIMTDYPTRLNQYLNTHSDKKTVEKHNENKATDESCPTKAPTPDIF</sequence>
<dbReference type="GO" id="GO:0046475">
    <property type="term" value="P:glycerophospholipid catabolic process"/>
    <property type="evidence" value="ECO:0007669"/>
    <property type="project" value="TreeGrafter"/>
</dbReference>
<dbReference type="EMBL" id="HBUF01391420">
    <property type="protein sequence ID" value="CAG6733986.1"/>
    <property type="molecule type" value="Transcribed_RNA"/>
</dbReference>
<dbReference type="PANTHER" id="PTHR42758:SF2">
    <property type="entry name" value="PHOSPHATIDYLGLYCEROL PHOSPHOLIPASE C"/>
    <property type="match status" value="1"/>
</dbReference>
<reference evidence="15" key="1">
    <citation type="submission" date="2021-05" db="EMBL/GenBank/DDBJ databases">
        <authorList>
            <person name="Alioto T."/>
            <person name="Alioto T."/>
            <person name="Gomez Garrido J."/>
        </authorList>
    </citation>
    <scope>NUCLEOTIDE SEQUENCE</scope>
</reference>
<accession>A0A8D8LZQ0</accession>
<evidence type="ECO:0000256" key="11">
    <source>
        <dbReference type="ARBA" id="ARBA00048580"/>
    </source>
</evidence>